<dbReference type="Pfam" id="PF01284">
    <property type="entry name" value="MARVEL"/>
    <property type="match status" value="1"/>
</dbReference>
<keyword evidence="4 5" id="KW-0472">Membrane</keyword>
<gene>
    <name evidence="8" type="ORF">U0070_022368</name>
</gene>
<sequence>MLHILAKHILKGLQLLQSLLAFICEEAVSLCGGLRFFEFVSRSTFLLSLLLLIVYCTGVHGRVDAGNVKSSDFYVTLGTGRVFLLTSIIFVSTHAGTSSEIAAIVFEFMASLFLTDFVDML</sequence>
<organism evidence="8 9">
    <name type="scientific">Myodes glareolus</name>
    <name type="common">Bank vole</name>
    <name type="synonym">Clethrionomys glareolus</name>
    <dbReference type="NCBI Taxonomy" id="447135"/>
    <lineage>
        <taxon>Eukaryota</taxon>
        <taxon>Metazoa</taxon>
        <taxon>Chordata</taxon>
        <taxon>Craniata</taxon>
        <taxon>Vertebrata</taxon>
        <taxon>Euteleostomi</taxon>
        <taxon>Mammalia</taxon>
        <taxon>Eutheria</taxon>
        <taxon>Euarchontoglires</taxon>
        <taxon>Glires</taxon>
        <taxon>Rodentia</taxon>
        <taxon>Myomorpha</taxon>
        <taxon>Muroidea</taxon>
        <taxon>Cricetidae</taxon>
        <taxon>Arvicolinae</taxon>
        <taxon>Myodes</taxon>
    </lineage>
</organism>
<dbReference type="PANTHER" id="PTHR22776">
    <property type="entry name" value="MARVEL-CONTAINING POTENTIAL LIPID RAFT-ASSOCIATED PROTEIN"/>
    <property type="match status" value="1"/>
</dbReference>
<dbReference type="Proteomes" id="UP001488838">
    <property type="component" value="Unassembled WGS sequence"/>
</dbReference>
<keyword evidence="9" id="KW-1185">Reference proteome</keyword>
<evidence type="ECO:0000256" key="5">
    <source>
        <dbReference type="PROSITE-ProRule" id="PRU00581"/>
    </source>
</evidence>
<feature type="transmembrane region" description="Helical" evidence="6">
    <location>
        <begin position="39"/>
        <end position="61"/>
    </location>
</feature>
<keyword evidence="3 6" id="KW-1133">Transmembrane helix</keyword>
<dbReference type="PROSITE" id="PS51225">
    <property type="entry name" value="MARVEL"/>
    <property type="match status" value="1"/>
</dbReference>
<dbReference type="GO" id="GO:0016020">
    <property type="term" value="C:membrane"/>
    <property type="evidence" value="ECO:0007669"/>
    <property type="project" value="UniProtKB-SubCell"/>
</dbReference>
<feature type="domain" description="MARVEL" evidence="7">
    <location>
        <begin position="2"/>
        <end position="121"/>
    </location>
</feature>
<evidence type="ECO:0000259" key="7">
    <source>
        <dbReference type="PROSITE" id="PS51225"/>
    </source>
</evidence>
<evidence type="ECO:0000256" key="2">
    <source>
        <dbReference type="ARBA" id="ARBA00022692"/>
    </source>
</evidence>
<name>A0AAW0HZN9_MYOGA</name>
<comment type="subcellular location">
    <subcellularLocation>
        <location evidence="1">Membrane</location>
        <topology evidence="1">Multi-pass membrane protein</topology>
    </subcellularLocation>
</comment>
<evidence type="ECO:0000256" key="1">
    <source>
        <dbReference type="ARBA" id="ARBA00004141"/>
    </source>
</evidence>
<protein>
    <recommendedName>
        <fullName evidence="7">MARVEL domain-containing protein</fullName>
    </recommendedName>
</protein>
<dbReference type="InterPro" id="IPR008253">
    <property type="entry name" value="Marvel"/>
</dbReference>
<evidence type="ECO:0000256" key="3">
    <source>
        <dbReference type="ARBA" id="ARBA00022989"/>
    </source>
</evidence>
<comment type="caution">
    <text evidence="8">The sequence shown here is derived from an EMBL/GenBank/DDBJ whole genome shotgun (WGS) entry which is preliminary data.</text>
</comment>
<reference evidence="8 9" key="1">
    <citation type="journal article" date="2023" name="bioRxiv">
        <title>Conserved and derived expression patterns and positive selection on dental genes reveal complex evolutionary context of ever-growing rodent molars.</title>
        <authorList>
            <person name="Calamari Z.T."/>
            <person name="Song A."/>
            <person name="Cohen E."/>
            <person name="Akter M."/>
            <person name="Roy R.D."/>
            <person name="Hallikas O."/>
            <person name="Christensen M.M."/>
            <person name="Li P."/>
            <person name="Marangoni P."/>
            <person name="Jernvall J."/>
            <person name="Klein O.D."/>
        </authorList>
    </citation>
    <scope>NUCLEOTIDE SEQUENCE [LARGE SCALE GENOMIC DNA]</scope>
    <source>
        <strain evidence="8">V071</strain>
    </source>
</reference>
<keyword evidence="2 5" id="KW-0812">Transmembrane</keyword>
<proteinExistence type="predicted"/>
<evidence type="ECO:0000256" key="4">
    <source>
        <dbReference type="ARBA" id="ARBA00023136"/>
    </source>
</evidence>
<evidence type="ECO:0000313" key="8">
    <source>
        <dbReference type="EMBL" id="KAK7807559.1"/>
    </source>
</evidence>
<accession>A0AAW0HZN9</accession>
<evidence type="ECO:0000313" key="9">
    <source>
        <dbReference type="Proteomes" id="UP001488838"/>
    </source>
</evidence>
<evidence type="ECO:0000256" key="6">
    <source>
        <dbReference type="SAM" id="Phobius"/>
    </source>
</evidence>
<dbReference type="AlphaFoldDB" id="A0AAW0HZN9"/>
<feature type="transmembrane region" description="Helical" evidence="6">
    <location>
        <begin position="73"/>
        <end position="95"/>
    </location>
</feature>
<dbReference type="EMBL" id="JBBHLL010000269">
    <property type="protein sequence ID" value="KAK7807559.1"/>
    <property type="molecule type" value="Genomic_DNA"/>
</dbReference>
<dbReference type="PANTHER" id="PTHR22776:SF25">
    <property type="entry name" value="CKLF-LIKE MARVEL TRANSMEMBRANE DOMAIN-CONTAINING PROTEIN 6"/>
    <property type="match status" value="1"/>
</dbReference>
<dbReference type="InterPro" id="IPR050578">
    <property type="entry name" value="MARVEL-CKLF_proteins"/>
</dbReference>